<feature type="domain" description="Carboxyltransferase" evidence="4">
    <location>
        <begin position="14"/>
        <end position="205"/>
    </location>
</feature>
<dbReference type="GO" id="GO:0004860">
    <property type="term" value="F:protein kinase inhibitor activity"/>
    <property type="evidence" value="ECO:0007669"/>
    <property type="project" value="UniProtKB-KW"/>
</dbReference>
<keyword evidence="3" id="KW-0067">ATP-binding</keyword>
<evidence type="ECO:0000313" key="6">
    <source>
        <dbReference type="Proteomes" id="UP000791080"/>
    </source>
</evidence>
<evidence type="ECO:0000256" key="3">
    <source>
        <dbReference type="ARBA" id="ARBA00022840"/>
    </source>
</evidence>
<dbReference type="SMART" id="SM00796">
    <property type="entry name" value="AHS1"/>
    <property type="match status" value="1"/>
</dbReference>
<reference evidence="5 6" key="2">
    <citation type="submission" date="2022-06" db="EMBL/GenBank/DDBJ databases">
        <title>Genomic Encyclopedia of Type Strains, Phase I: the one thousand microbial genomes (KMG-I) project.</title>
        <authorList>
            <person name="Kyrpides N."/>
        </authorList>
    </citation>
    <scope>NUCLEOTIDE SEQUENCE [LARGE SCALE GENOMIC DNA]</scope>
    <source>
        <strain evidence="5 6">DSM 43889</strain>
    </source>
</reference>
<dbReference type="SUPFAM" id="SSF50891">
    <property type="entry name" value="Cyclophilin-like"/>
    <property type="match status" value="1"/>
</dbReference>
<dbReference type="RefSeq" id="WP_081715194.1">
    <property type="nucleotide sequence ID" value="NZ_AUBJ02000001.1"/>
</dbReference>
<comment type="caution">
    <text evidence="5">The sequence shown here is derived from an EMBL/GenBank/DDBJ whole genome shotgun (WGS) entry which is preliminary data.</text>
</comment>
<keyword evidence="2" id="KW-0378">Hydrolase</keyword>
<dbReference type="InterPro" id="IPR010016">
    <property type="entry name" value="PxpB"/>
</dbReference>
<dbReference type="PANTHER" id="PTHR34698:SF2">
    <property type="entry name" value="5-OXOPROLINASE SUBUNIT B"/>
    <property type="match status" value="1"/>
</dbReference>
<dbReference type="PANTHER" id="PTHR34698">
    <property type="entry name" value="5-OXOPROLINASE SUBUNIT B"/>
    <property type="match status" value="1"/>
</dbReference>
<keyword evidence="1" id="KW-0547">Nucleotide-binding</keyword>
<dbReference type="Gene3D" id="3.30.1360.40">
    <property type="match status" value="1"/>
</dbReference>
<keyword evidence="5" id="KW-0649">Protein kinase inhibitor</keyword>
<dbReference type="Pfam" id="PF02682">
    <property type="entry name" value="CT_C_D"/>
    <property type="match status" value="1"/>
</dbReference>
<keyword evidence="6" id="KW-1185">Reference proteome</keyword>
<dbReference type="InterPro" id="IPR003833">
    <property type="entry name" value="CT_C_D"/>
</dbReference>
<evidence type="ECO:0000313" key="5">
    <source>
        <dbReference type="EMBL" id="MCP2332152.1"/>
    </source>
</evidence>
<dbReference type="InterPro" id="IPR029000">
    <property type="entry name" value="Cyclophilin-like_dom_sf"/>
</dbReference>
<dbReference type="Gene3D" id="2.40.100.10">
    <property type="entry name" value="Cyclophilin-like"/>
    <property type="match status" value="1"/>
</dbReference>
<evidence type="ECO:0000256" key="2">
    <source>
        <dbReference type="ARBA" id="ARBA00022801"/>
    </source>
</evidence>
<sequence length="218" mass="23435">MPPSPTSTARDLVRATRAVGDRAFLVEVDSLDEVERLRRALADRPLTGVTEYVPAARTLLLRYADAGTDRAALLSELDEIEVPAPSPASEGEGLRVPVRYDGADLDEVAELTGLTSAEVVARHTAARYRVAFCGFAPGFGYLIGGDPVLRVPRLPSPRVRVPAGAVAVADEFSAVYPRESPGGWRLLGHTQLPLWDARRDPPALLTPGTVVRFEEVAS</sequence>
<protein>
    <submittedName>
        <fullName evidence="5">Sensor histidine kinase inhibitor, KipI family</fullName>
    </submittedName>
</protein>
<dbReference type="Proteomes" id="UP000791080">
    <property type="component" value="Unassembled WGS sequence"/>
</dbReference>
<organism evidence="5 6">
    <name type="scientific">Actinoalloteichus caeruleus DSM 43889</name>
    <dbReference type="NCBI Taxonomy" id="1120930"/>
    <lineage>
        <taxon>Bacteria</taxon>
        <taxon>Bacillati</taxon>
        <taxon>Actinomycetota</taxon>
        <taxon>Actinomycetes</taxon>
        <taxon>Pseudonocardiales</taxon>
        <taxon>Pseudonocardiaceae</taxon>
        <taxon>Actinoalloteichus</taxon>
        <taxon>Actinoalloteichus cyanogriseus</taxon>
    </lineage>
</organism>
<gene>
    <name evidence="5" type="ORF">G443_002422</name>
</gene>
<dbReference type="SUPFAM" id="SSF160467">
    <property type="entry name" value="PH0987 N-terminal domain-like"/>
    <property type="match status" value="1"/>
</dbReference>
<evidence type="ECO:0000256" key="1">
    <source>
        <dbReference type="ARBA" id="ARBA00022741"/>
    </source>
</evidence>
<evidence type="ECO:0000259" key="4">
    <source>
        <dbReference type="SMART" id="SM00796"/>
    </source>
</evidence>
<proteinExistence type="predicted"/>
<reference evidence="5 6" key="1">
    <citation type="submission" date="2013-07" db="EMBL/GenBank/DDBJ databases">
        <authorList>
            <consortium name="DOE Joint Genome Institute"/>
            <person name="Reeve W."/>
            <person name="Huntemann M."/>
            <person name="Han J."/>
            <person name="Chen A."/>
            <person name="Kyrpides N."/>
            <person name="Mavromatis K."/>
            <person name="Markowitz V."/>
            <person name="Palaniappan K."/>
            <person name="Ivanova N."/>
            <person name="Schaumberg A."/>
            <person name="Pati A."/>
            <person name="Liolios K."/>
            <person name="Nordberg H.P."/>
            <person name="Cantor M.N."/>
            <person name="Hua S.X."/>
            <person name="Woyke T."/>
        </authorList>
    </citation>
    <scope>NUCLEOTIDE SEQUENCE [LARGE SCALE GENOMIC DNA]</scope>
    <source>
        <strain evidence="5 6">DSM 43889</strain>
    </source>
</reference>
<accession>A0ABT1JI08</accession>
<dbReference type="EMBL" id="AUBJ02000001">
    <property type="protein sequence ID" value="MCP2332152.1"/>
    <property type="molecule type" value="Genomic_DNA"/>
</dbReference>
<name>A0ABT1JI08_ACTCY</name>